<dbReference type="AlphaFoldDB" id="A0A7G8BPQ7"/>
<protein>
    <recommendedName>
        <fullName evidence="3">Mu-like prophage I protein</fullName>
    </recommendedName>
</protein>
<evidence type="ECO:0008006" key="3">
    <source>
        <dbReference type="Google" id="ProtNLM"/>
    </source>
</evidence>
<gene>
    <name evidence="1" type="ORF">H7849_11890</name>
</gene>
<dbReference type="KEGG" id="adin:H7849_11890"/>
<organism evidence="1 2">
    <name type="scientific">Alloacidobacterium dinghuense</name>
    <dbReference type="NCBI Taxonomy" id="2763107"/>
    <lineage>
        <taxon>Bacteria</taxon>
        <taxon>Pseudomonadati</taxon>
        <taxon>Acidobacteriota</taxon>
        <taxon>Terriglobia</taxon>
        <taxon>Terriglobales</taxon>
        <taxon>Acidobacteriaceae</taxon>
        <taxon>Alloacidobacterium</taxon>
    </lineage>
</organism>
<evidence type="ECO:0000313" key="1">
    <source>
        <dbReference type="EMBL" id="QNI34527.1"/>
    </source>
</evidence>
<dbReference type="Proteomes" id="UP000515312">
    <property type="component" value="Chromosome"/>
</dbReference>
<accession>A0A7G8BPQ7</accession>
<name>A0A7G8BPQ7_9BACT</name>
<proteinExistence type="predicted"/>
<keyword evidence="2" id="KW-1185">Reference proteome</keyword>
<evidence type="ECO:0000313" key="2">
    <source>
        <dbReference type="Proteomes" id="UP000515312"/>
    </source>
</evidence>
<reference evidence="1 2" key="1">
    <citation type="submission" date="2020-08" db="EMBL/GenBank/DDBJ databases">
        <title>Edaphobacter telluris sp. nov. and Acidobacterium dinghuensis sp. nov., two acidobacteria isolated from forest soil.</title>
        <authorList>
            <person name="Fu J."/>
            <person name="Qiu L."/>
        </authorList>
    </citation>
    <scope>NUCLEOTIDE SEQUENCE [LARGE SCALE GENOMIC DNA]</scope>
    <source>
        <strain evidence="1">4Y35</strain>
    </source>
</reference>
<dbReference type="EMBL" id="CP060394">
    <property type="protein sequence ID" value="QNI34527.1"/>
    <property type="molecule type" value="Genomic_DNA"/>
</dbReference>
<dbReference type="RefSeq" id="WP_186746759.1">
    <property type="nucleotide sequence ID" value="NZ_CP060394.1"/>
</dbReference>
<sequence>MAELTKTVDGNPLPASKFAYVGDAQNIATWHLPIDKDHIESALKMFGHEKHVPEGAMTATAKKIAAAAKDAGLDTKNFTDTYLKTSEHGEAQSPWIEIFRAGDYRAQGKSVITRSDLERVIRNYDPTYHEAPVCVGHPKDNLPAYGWIDRLALDGDVLLAREKQVDPKFNEARQAGRYKKRSAAFYQDAAGNVAGLRHVAYLGAQPPEVKGLQDVQFNDSGRTFIVFGEEESVADEKTMEERLKAFFSELFGRKTEGATFSEADVKRIAGEAVTAATQPLTTKITQLETDLKSQGTAFSEREQKIAGAEVAQRGVDAITRLKSAGKWIPAYEKMGLGLVFGELAKTSATVEFGEGDAKKQVAPLQLLVEFLEGLPKIVPGGTNFTGVTVVAGGKGAGDPLTDAARARQKEKNITFSEALDQVAQENPELTRPGAAAAGAV</sequence>